<dbReference type="AlphaFoldDB" id="A0AAP0PEX2"/>
<dbReference type="Proteomes" id="UP001420932">
    <property type="component" value="Unassembled WGS sequence"/>
</dbReference>
<name>A0AAP0PEX2_9MAGN</name>
<comment type="caution">
    <text evidence="2">The sequence shown here is derived from an EMBL/GenBank/DDBJ whole genome shotgun (WGS) entry which is preliminary data.</text>
</comment>
<feature type="compositionally biased region" description="Basic and acidic residues" evidence="1">
    <location>
        <begin position="9"/>
        <end position="24"/>
    </location>
</feature>
<dbReference type="EMBL" id="JBBNAF010000005">
    <property type="protein sequence ID" value="KAK9142643.1"/>
    <property type="molecule type" value="Genomic_DNA"/>
</dbReference>
<reference evidence="2 3" key="1">
    <citation type="submission" date="2024-01" db="EMBL/GenBank/DDBJ databases">
        <title>Genome assemblies of Stephania.</title>
        <authorList>
            <person name="Yang L."/>
        </authorList>
    </citation>
    <scope>NUCLEOTIDE SEQUENCE [LARGE SCALE GENOMIC DNA]</scope>
    <source>
        <strain evidence="2">YNDBR</strain>
        <tissue evidence="2">Leaf</tissue>
    </source>
</reference>
<protein>
    <submittedName>
        <fullName evidence="2">Uncharacterized protein</fullName>
    </submittedName>
</protein>
<proteinExistence type="predicted"/>
<sequence>MVRGGKGRSSREEKGKAQLVEKPKQKSKAPPKPIRPMRILENNPELEHQESLLQPLVLSMIQRERKRLRRHPPFLFMPITL</sequence>
<feature type="region of interest" description="Disordered" evidence="1">
    <location>
        <begin position="1"/>
        <end position="37"/>
    </location>
</feature>
<organism evidence="2 3">
    <name type="scientific">Stephania yunnanensis</name>
    <dbReference type="NCBI Taxonomy" id="152371"/>
    <lineage>
        <taxon>Eukaryota</taxon>
        <taxon>Viridiplantae</taxon>
        <taxon>Streptophyta</taxon>
        <taxon>Embryophyta</taxon>
        <taxon>Tracheophyta</taxon>
        <taxon>Spermatophyta</taxon>
        <taxon>Magnoliopsida</taxon>
        <taxon>Ranunculales</taxon>
        <taxon>Menispermaceae</taxon>
        <taxon>Menispermoideae</taxon>
        <taxon>Cissampelideae</taxon>
        <taxon>Stephania</taxon>
    </lineage>
</organism>
<evidence type="ECO:0000256" key="1">
    <source>
        <dbReference type="SAM" id="MobiDB-lite"/>
    </source>
</evidence>
<keyword evidence="3" id="KW-1185">Reference proteome</keyword>
<gene>
    <name evidence="2" type="ORF">Syun_012043</name>
</gene>
<accession>A0AAP0PEX2</accession>
<evidence type="ECO:0000313" key="2">
    <source>
        <dbReference type="EMBL" id="KAK9142643.1"/>
    </source>
</evidence>
<evidence type="ECO:0000313" key="3">
    <source>
        <dbReference type="Proteomes" id="UP001420932"/>
    </source>
</evidence>